<organism evidence="2 3">
    <name type="scientific">Novosphingobium endophyticum</name>
    <dbReference type="NCBI Taxonomy" id="1955250"/>
    <lineage>
        <taxon>Bacteria</taxon>
        <taxon>Pseudomonadati</taxon>
        <taxon>Pseudomonadota</taxon>
        <taxon>Alphaproteobacteria</taxon>
        <taxon>Sphingomonadales</taxon>
        <taxon>Sphingomonadaceae</taxon>
        <taxon>Novosphingobium</taxon>
    </lineage>
</organism>
<dbReference type="Proteomes" id="UP000608154">
    <property type="component" value="Unassembled WGS sequence"/>
</dbReference>
<sequence length="102" mass="11583">MEGRTLGERVLLLELRERTSAKGNRYMSVWLGKASVVAFLDRDADEPTWQVFVSTPAPRQSDAQPNGCSDRSPFTPRTSRRPSRRRATRLPPGELDDRLNDL</sequence>
<protein>
    <submittedName>
        <fullName evidence="2">Uncharacterized protein</fullName>
    </submittedName>
</protein>
<dbReference type="AlphaFoldDB" id="A0A916TPA2"/>
<evidence type="ECO:0000256" key="1">
    <source>
        <dbReference type="SAM" id="MobiDB-lite"/>
    </source>
</evidence>
<evidence type="ECO:0000313" key="3">
    <source>
        <dbReference type="Proteomes" id="UP000608154"/>
    </source>
</evidence>
<proteinExistence type="predicted"/>
<feature type="compositionally biased region" description="Basic residues" evidence="1">
    <location>
        <begin position="78"/>
        <end position="88"/>
    </location>
</feature>
<reference evidence="2" key="2">
    <citation type="submission" date="2020-09" db="EMBL/GenBank/DDBJ databases">
        <authorList>
            <person name="Sun Q."/>
            <person name="Zhou Y."/>
        </authorList>
    </citation>
    <scope>NUCLEOTIDE SEQUENCE</scope>
    <source>
        <strain evidence="2">CGMCC 1.15095</strain>
    </source>
</reference>
<dbReference type="EMBL" id="BMHK01000001">
    <property type="protein sequence ID" value="GGB87860.1"/>
    <property type="molecule type" value="Genomic_DNA"/>
</dbReference>
<reference evidence="2" key="1">
    <citation type="journal article" date="2014" name="Int. J. Syst. Evol. Microbiol.">
        <title>Complete genome sequence of Corynebacterium casei LMG S-19264T (=DSM 44701T), isolated from a smear-ripened cheese.</title>
        <authorList>
            <consortium name="US DOE Joint Genome Institute (JGI-PGF)"/>
            <person name="Walter F."/>
            <person name="Albersmeier A."/>
            <person name="Kalinowski J."/>
            <person name="Ruckert C."/>
        </authorList>
    </citation>
    <scope>NUCLEOTIDE SEQUENCE</scope>
    <source>
        <strain evidence="2">CGMCC 1.15095</strain>
    </source>
</reference>
<name>A0A916TPA2_9SPHN</name>
<accession>A0A916TPA2</accession>
<keyword evidence="3" id="KW-1185">Reference proteome</keyword>
<comment type="caution">
    <text evidence="2">The sequence shown here is derived from an EMBL/GenBank/DDBJ whole genome shotgun (WGS) entry which is preliminary data.</text>
</comment>
<evidence type="ECO:0000313" key="2">
    <source>
        <dbReference type="EMBL" id="GGB87860.1"/>
    </source>
</evidence>
<feature type="compositionally biased region" description="Polar residues" evidence="1">
    <location>
        <begin position="55"/>
        <end position="69"/>
    </location>
</feature>
<gene>
    <name evidence="2" type="ORF">GCM10011494_02750</name>
</gene>
<feature type="region of interest" description="Disordered" evidence="1">
    <location>
        <begin position="55"/>
        <end position="102"/>
    </location>
</feature>